<comment type="subcellular location">
    <subcellularLocation>
        <location evidence="1">Nucleus</location>
        <location evidence="1">Nucleolus</location>
    </subcellularLocation>
</comment>
<comment type="caution">
    <text evidence="10">The sequence shown here is derived from an EMBL/GenBank/DDBJ whole genome shotgun (WGS) entry which is preliminary data.</text>
</comment>
<evidence type="ECO:0000259" key="9">
    <source>
        <dbReference type="Pfam" id="PF23769"/>
    </source>
</evidence>
<gene>
    <name evidence="10" type="ORF">B5V51_13789</name>
</gene>
<proteinExistence type="predicted"/>
<keyword evidence="6" id="KW-0804">Transcription</keyword>
<evidence type="ECO:0000256" key="3">
    <source>
        <dbReference type="ARBA" id="ARBA00022552"/>
    </source>
</evidence>
<dbReference type="Pfam" id="PF23869">
    <property type="entry name" value="Beta-prop_WDR75_1st"/>
    <property type="match status" value="1"/>
</dbReference>
<dbReference type="GO" id="GO:2000234">
    <property type="term" value="P:positive regulation of rRNA processing"/>
    <property type="evidence" value="ECO:0007669"/>
    <property type="project" value="TreeGrafter"/>
</dbReference>
<dbReference type="InterPro" id="IPR015943">
    <property type="entry name" value="WD40/YVTN_repeat-like_dom_sf"/>
</dbReference>
<evidence type="ECO:0000256" key="2">
    <source>
        <dbReference type="ARBA" id="ARBA00022517"/>
    </source>
</evidence>
<keyword evidence="2" id="KW-0690">Ribosome biogenesis</keyword>
<keyword evidence="5" id="KW-0677">Repeat</keyword>
<dbReference type="GO" id="GO:0045943">
    <property type="term" value="P:positive regulation of transcription by RNA polymerase I"/>
    <property type="evidence" value="ECO:0007669"/>
    <property type="project" value="InterPro"/>
</dbReference>
<dbReference type="PANTHER" id="PTHR44215">
    <property type="entry name" value="WD REPEAT-CONTAINING PROTEIN 75"/>
    <property type="match status" value="1"/>
</dbReference>
<dbReference type="EMBL" id="NWSH01007981">
    <property type="protein sequence ID" value="PCG62731.1"/>
    <property type="molecule type" value="Genomic_DNA"/>
</dbReference>
<dbReference type="SUPFAM" id="SSF50998">
    <property type="entry name" value="Quinoprotein alcohol dehydrogenase-like"/>
    <property type="match status" value="1"/>
</dbReference>
<dbReference type="SUPFAM" id="SSF50978">
    <property type="entry name" value="WD40 repeat-like"/>
    <property type="match status" value="1"/>
</dbReference>
<dbReference type="InterPro" id="IPR057644">
    <property type="entry name" value="Beta-prop_WDR75_2nd"/>
</dbReference>
<evidence type="ECO:0000256" key="8">
    <source>
        <dbReference type="SAM" id="MobiDB-lite"/>
    </source>
</evidence>
<dbReference type="GO" id="GO:0006364">
    <property type="term" value="P:rRNA processing"/>
    <property type="evidence" value="ECO:0007669"/>
    <property type="project" value="UniProtKB-KW"/>
</dbReference>
<feature type="compositionally biased region" description="Acidic residues" evidence="8">
    <location>
        <begin position="838"/>
        <end position="848"/>
    </location>
</feature>
<evidence type="ECO:0000256" key="5">
    <source>
        <dbReference type="ARBA" id="ARBA00022737"/>
    </source>
</evidence>
<reference evidence="10" key="1">
    <citation type="submission" date="2017-09" db="EMBL/GenBank/DDBJ databases">
        <title>Contemporary evolution of a Lepidopteran species, Heliothis virescens, in response to modern agricultural practices.</title>
        <authorList>
            <person name="Fritz M.L."/>
            <person name="Deyonke A.M."/>
            <person name="Papanicolaou A."/>
            <person name="Micinski S."/>
            <person name="Westbrook J."/>
            <person name="Gould F."/>
        </authorList>
    </citation>
    <scope>NUCLEOTIDE SEQUENCE [LARGE SCALE GENOMIC DNA]</scope>
    <source>
        <strain evidence="10">HvINT-</strain>
        <tissue evidence="10">Whole body</tissue>
    </source>
</reference>
<organism evidence="10">
    <name type="scientific">Heliothis virescens</name>
    <name type="common">Tobacco budworm moth</name>
    <dbReference type="NCBI Taxonomy" id="7102"/>
    <lineage>
        <taxon>Eukaryota</taxon>
        <taxon>Metazoa</taxon>
        <taxon>Ecdysozoa</taxon>
        <taxon>Arthropoda</taxon>
        <taxon>Hexapoda</taxon>
        <taxon>Insecta</taxon>
        <taxon>Pterygota</taxon>
        <taxon>Neoptera</taxon>
        <taxon>Endopterygota</taxon>
        <taxon>Lepidoptera</taxon>
        <taxon>Glossata</taxon>
        <taxon>Ditrysia</taxon>
        <taxon>Noctuoidea</taxon>
        <taxon>Noctuidae</taxon>
        <taxon>Heliothinae</taxon>
        <taxon>Heliothis</taxon>
    </lineage>
</organism>
<name>A0A2A4ISM0_HELVI</name>
<dbReference type="GO" id="GO:0003723">
    <property type="term" value="F:RNA binding"/>
    <property type="evidence" value="ECO:0007669"/>
    <property type="project" value="InterPro"/>
</dbReference>
<sequence length="897" mass="99748">MGVLANDDSGKCVNYIFHRKAGRSIIEHRPVFSPDGESVAIIVENVVRVYNIQTGDCVRTLETEIAINKLIAIHFPENEGYNLYGCSDTGHVTTWTWENGAVLREIKLRLPNNSTIHTFDLVDGNECCITASLPNQKQLTLSTYSIKTGELLYEYHETKPKHSDMICVSLGWCNGDRYAAVTNGSKTLYIQNLQQPHVKTRINNHNGYRIMSVAAHQKANTVAITDTLGRATIIRGNLFDSRQIAREVLHWHFLPPLATCFSLQGNYLYTGGMEKVLVKWTIGSLAYRANEKAFIPRLPGMIRFITTNNSHVAVTLTNNSVVIANAQLHVVCTLLESGGAAGAARAAGPALVFHAPLSALLTAGRTGHLQLYSTATDKVLYNLDITEMNNLPSERWNLLPLETEVTCAAVSGNGDWLVTSEYRNDGITYPEEKLKFWAALHKSATPFQLNTCVNLSHGGCNVVSIALNYRGDFCVTAGTDQKFRIWKKENTSQTNRKKIAWTCLTACYYSSGVGQFISNSVLNGFKDGVKHKPGRDEDLPYLREEESKNDIIKKLFNIHKEHSLVDEKALNVPSRRDSEYDMGGIAVSQDGSLIAAWFGCKLTLWDSHLCNLSTTLCHPALRPKGVHVQFGNRDAAHYLVCTTESCLAVWSLLSLTVKWLVQINPTCLTAHRFSSKLAVVTANNDVHVFTPHSSKPILTKKRLLDPATGVFTQCTFGRCFDDDIRLYLMRNNSEIYCIEPEQTEESRLEVISQRKLPASNFSALLAEQQLSEVQTSAGDSNVIDVNNLASSTIAQFSMSSPHMVPPVSLLCTSFLQRLSGMEQLEPTDDSREEKPMEVDEDSSDDEDSANSKLNGPYAPRVTELWTPNYEAVKEKKLNKIMHEPFLDLHSTSAMFGV</sequence>
<keyword evidence="3" id="KW-0698">rRNA processing</keyword>
<evidence type="ECO:0000256" key="6">
    <source>
        <dbReference type="ARBA" id="ARBA00023163"/>
    </source>
</evidence>
<protein>
    <recommendedName>
        <fullName evidence="9">WD repeat-containing protein 75 second beta-propeller domain-containing protein</fullName>
    </recommendedName>
</protein>
<keyword evidence="4" id="KW-0853">WD repeat</keyword>
<dbReference type="PANTHER" id="PTHR44215:SF1">
    <property type="entry name" value="WD REPEAT-CONTAINING PROTEIN 75"/>
    <property type="match status" value="1"/>
</dbReference>
<feature type="domain" description="WD repeat-containing protein 75 second beta-propeller" evidence="9">
    <location>
        <begin position="585"/>
        <end position="714"/>
    </location>
</feature>
<feature type="domain" description="WD repeat-containing protein 75 second beta-propeller" evidence="9">
    <location>
        <begin position="358"/>
        <end position="506"/>
    </location>
</feature>
<dbReference type="GO" id="GO:0032040">
    <property type="term" value="C:small-subunit processome"/>
    <property type="evidence" value="ECO:0007669"/>
    <property type="project" value="InterPro"/>
</dbReference>
<dbReference type="STRING" id="7102.A0A2A4ISM0"/>
<accession>A0A2A4ISM0</accession>
<dbReference type="InterPro" id="IPR053826">
    <property type="entry name" value="WDR75"/>
</dbReference>
<feature type="compositionally biased region" description="Basic and acidic residues" evidence="8">
    <location>
        <begin position="828"/>
        <end position="837"/>
    </location>
</feature>
<dbReference type="Pfam" id="PF23769">
    <property type="entry name" value="Beta-prop_WDR75_2nd"/>
    <property type="match status" value="2"/>
</dbReference>
<evidence type="ECO:0000256" key="4">
    <source>
        <dbReference type="ARBA" id="ARBA00022574"/>
    </source>
</evidence>
<evidence type="ECO:0000256" key="7">
    <source>
        <dbReference type="ARBA" id="ARBA00023242"/>
    </source>
</evidence>
<evidence type="ECO:0000256" key="1">
    <source>
        <dbReference type="ARBA" id="ARBA00004604"/>
    </source>
</evidence>
<dbReference type="InterPro" id="IPR011047">
    <property type="entry name" value="Quinoprotein_ADH-like_sf"/>
</dbReference>
<keyword evidence="7" id="KW-0539">Nucleus</keyword>
<evidence type="ECO:0000313" key="10">
    <source>
        <dbReference type="EMBL" id="PCG62731.1"/>
    </source>
</evidence>
<dbReference type="Gene3D" id="2.130.10.10">
    <property type="entry name" value="YVTN repeat-like/Quinoprotein amine dehydrogenase"/>
    <property type="match status" value="2"/>
</dbReference>
<dbReference type="InterPro" id="IPR036322">
    <property type="entry name" value="WD40_repeat_dom_sf"/>
</dbReference>
<dbReference type="AlphaFoldDB" id="A0A2A4ISM0"/>
<feature type="region of interest" description="Disordered" evidence="8">
    <location>
        <begin position="823"/>
        <end position="860"/>
    </location>
</feature>